<name>A0ABY5DW43_9ACTN</name>
<dbReference type="Pfam" id="PF00378">
    <property type="entry name" value="ECH_1"/>
    <property type="match status" value="1"/>
</dbReference>
<dbReference type="InterPro" id="IPR045002">
    <property type="entry name" value="Ech1-like"/>
</dbReference>
<keyword evidence="5" id="KW-0413">Isomerase</keyword>
<dbReference type="PANTHER" id="PTHR43149:SF1">
    <property type="entry name" value="DELTA(3,5)-DELTA(2,4)-DIENOYL-COA ISOMERASE, MITOCHONDRIAL"/>
    <property type="match status" value="1"/>
</dbReference>
<evidence type="ECO:0000256" key="1">
    <source>
        <dbReference type="ARBA" id="ARBA00005005"/>
    </source>
</evidence>
<dbReference type="PANTHER" id="PTHR43149">
    <property type="entry name" value="ENOYL-COA HYDRATASE"/>
    <property type="match status" value="1"/>
</dbReference>
<comment type="similarity">
    <text evidence="2 6">Belongs to the enoyl-CoA hydratase/isomerase family.</text>
</comment>
<dbReference type="Proteomes" id="UP001056035">
    <property type="component" value="Chromosome"/>
</dbReference>
<dbReference type="SUPFAM" id="SSF52096">
    <property type="entry name" value="ClpP/crotonase"/>
    <property type="match status" value="1"/>
</dbReference>
<sequence length="275" mass="29071">MSEQRVTVTVADHVATVTMVRGEKHNALDAHMFTGLVDAAAQVAADPSVRVVVLHGEGKSFCSGLDVASFMGGDSPITMDQLMDRGERGRSNLAQQACTDWIDLPVPVIAAIQGNCFGGGMQIALGADIRIAAPDAKLSIMEIKWGLIPDMGITQTLPRLMPIDRAKELTYTGRQVSGEEAAALGLVTRTAPDPLAAAQELAAEIAGKSPSAIQLGKRLYDATWTTQDMDAALVLETDLQLELIGKPNQMAAITATLSKQPGVYEDPARPEPANA</sequence>
<evidence type="ECO:0000256" key="2">
    <source>
        <dbReference type="ARBA" id="ARBA00005254"/>
    </source>
</evidence>
<dbReference type="NCBIfam" id="NF005699">
    <property type="entry name" value="PRK07509.1"/>
    <property type="match status" value="1"/>
</dbReference>
<dbReference type="InterPro" id="IPR029045">
    <property type="entry name" value="ClpP/crotonase-like_dom_sf"/>
</dbReference>
<dbReference type="PROSITE" id="PS00166">
    <property type="entry name" value="ENOYL_COA_HYDRATASE"/>
    <property type="match status" value="1"/>
</dbReference>
<keyword evidence="3" id="KW-0276">Fatty acid metabolism</keyword>
<dbReference type="InterPro" id="IPR018376">
    <property type="entry name" value="Enoyl-CoA_hyd/isom_CS"/>
</dbReference>
<organism evidence="7 8">
    <name type="scientific">Paraconexibacter antarcticus</name>
    <dbReference type="NCBI Taxonomy" id="2949664"/>
    <lineage>
        <taxon>Bacteria</taxon>
        <taxon>Bacillati</taxon>
        <taxon>Actinomycetota</taxon>
        <taxon>Thermoleophilia</taxon>
        <taxon>Solirubrobacterales</taxon>
        <taxon>Paraconexibacteraceae</taxon>
        <taxon>Paraconexibacter</taxon>
    </lineage>
</organism>
<dbReference type="EMBL" id="CP098502">
    <property type="protein sequence ID" value="UTI64764.1"/>
    <property type="molecule type" value="Genomic_DNA"/>
</dbReference>
<dbReference type="RefSeq" id="WP_254571462.1">
    <property type="nucleotide sequence ID" value="NZ_CP098502.1"/>
</dbReference>
<evidence type="ECO:0000256" key="3">
    <source>
        <dbReference type="ARBA" id="ARBA00022832"/>
    </source>
</evidence>
<evidence type="ECO:0000256" key="6">
    <source>
        <dbReference type="RuleBase" id="RU003707"/>
    </source>
</evidence>
<keyword evidence="8" id="KW-1185">Reference proteome</keyword>
<evidence type="ECO:0000256" key="4">
    <source>
        <dbReference type="ARBA" id="ARBA00023098"/>
    </source>
</evidence>
<proteinExistence type="inferred from homology"/>
<dbReference type="InterPro" id="IPR014748">
    <property type="entry name" value="Enoyl-CoA_hydra_C"/>
</dbReference>
<reference evidence="7 8" key="1">
    <citation type="submission" date="2022-06" db="EMBL/GenBank/DDBJ databases">
        <title>Paraconexibacter antarcticus.</title>
        <authorList>
            <person name="Kim C.S."/>
        </authorList>
    </citation>
    <scope>NUCLEOTIDE SEQUENCE [LARGE SCALE GENOMIC DNA]</scope>
    <source>
        <strain evidence="7 8">02-257</strain>
    </source>
</reference>
<comment type="pathway">
    <text evidence="1">Lipid metabolism; fatty acid beta-oxidation.</text>
</comment>
<dbReference type="Gene3D" id="1.10.12.10">
    <property type="entry name" value="Lyase 2-enoyl-coa Hydratase, Chain A, domain 2"/>
    <property type="match status" value="1"/>
</dbReference>
<accession>A0ABY5DW43</accession>
<evidence type="ECO:0000313" key="8">
    <source>
        <dbReference type="Proteomes" id="UP001056035"/>
    </source>
</evidence>
<evidence type="ECO:0000256" key="5">
    <source>
        <dbReference type="ARBA" id="ARBA00023235"/>
    </source>
</evidence>
<dbReference type="InterPro" id="IPR001753">
    <property type="entry name" value="Enoyl-CoA_hydra/iso"/>
</dbReference>
<gene>
    <name evidence="7" type="ORF">NBH00_00815</name>
</gene>
<keyword evidence="4" id="KW-0443">Lipid metabolism</keyword>
<evidence type="ECO:0000313" key="7">
    <source>
        <dbReference type="EMBL" id="UTI64764.1"/>
    </source>
</evidence>
<dbReference type="Gene3D" id="3.90.226.10">
    <property type="entry name" value="2-enoyl-CoA Hydratase, Chain A, domain 1"/>
    <property type="match status" value="1"/>
</dbReference>
<protein>
    <submittedName>
        <fullName evidence="7">Crotonase/enoyl-CoA hydratase family protein</fullName>
    </submittedName>
</protein>
<dbReference type="CDD" id="cd06558">
    <property type="entry name" value="crotonase-like"/>
    <property type="match status" value="1"/>
</dbReference>